<evidence type="ECO:0000256" key="5">
    <source>
        <dbReference type="ARBA" id="ARBA00022729"/>
    </source>
</evidence>
<evidence type="ECO:0000256" key="4">
    <source>
        <dbReference type="ARBA" id="ARBA00022692"/>
    </source>
</evidence>
<name>A0AAE4ATU4_9HYPH</name>
<evidence type="ECO:0000256" key="6">
    <source>
        <dbReference type="ARBA" id="ARBA00023065"/>
    </source>
</evidence>
<evidence type="ECO:0000256" key="9">
    <source>
        <dbReference type="ARBA" id="ARBA00023237"/>
    </source>
</evidence>
<dbReference type="Proteomes" id="UP001229244">
    <property type="component" value="Unassembled WGS sequence"/>
</dbReference>
<proteinExistence type="inferred from homology"/>
<reference evidence="11" key="1">
    <citation type="submission" date="2023-07" db="EMBL/GenBank/DDBJ databases">
        <title>Genomic Encyclopedia of Type Strains, Phase IV (KMG-IV): sequencing the most valuable type-strain genomes for metagenomic binning, comparative biology and taxonomic classification.</title>
        <authorList>
            <person name="Goeker M."/>
        </authorList>
    </citation>
    <scope>NUCLEOTIDE SEQUENCE</scope>
    <source>
        <strain evidence="11">DSM 21202</strain>
    </source>
</reference>
<evidence type="ECO:0000256" key="2">
    <source>
        <dbReference type="ARBA" id="ARBA00022448"/>
    </source>
</evidence>
<evidence type="ECO:0000256" key="1">
    <source>
        <dbReference type="ARBA" id="ARBA00009521"/>
    </source>
</evidence>
<dbReference type="Pfam" id="PF02530">
    <property type="entry name" value="Porin_2"/>
    <property type="match status" value="1"/>
</dbReference>
<keyword evidence="2 10" id="KW-0813">Transport</keyword>
<evidence type="ECO:0000256" key="3">
    <source>
        <dbReference type="ARBA" id="ARBA00022452"/>
    </source>
</evidence>
<comment type="subcellular location">
    <subcellularLocation>
        <location evidence="10">Cell outer membrane</location>
        <topology evidence="10">Multi-pass membrane protein</topology>
    </subcellularLocation>
</comment>
<gene>
    <name evidence="11" type="ORF">J2S73_004122</name>
</gene>
<keyword evidence="12" id="KW-1185">Reference proteome</keyword>
<evidence type="ECO:0000256" key="10">
    <source>
        <dbReference type="RuleBase" id="RU364005"/>
    </source>
</evidence>
<evidence type="ECO:0000256" key="8">
    <source>
        <dbReference type="ARBA" id="ARBA00023136"/>
    </source>
</evidence>
<keyword evidence="9 10" id="KW-0998">Cell outer membrane</keyword>
<comment type="function">
    <text evidence="10">Forms passive diffusion pores that allow small molecular weight hydrophilic materials across the outer membrane.</text>
</comment>
<keyword evidence="8 10" id="KW-0472">Membrane</keyword>
<keyword evidence="6 10" id="KW-0406">Ion transport</keyword>
<sequence>MDYVRVCGAAGEGYYYLPGTETCVRLAGEIDIDYIVNWSSGDAEARWRSADSGNLYVKSKLYAYSYTDTDFGPLTTTFEFYAVNDVDEDNELGVDYAFIQWGGFTFGRNESVFDAANYTTWAEVYTPAMSDTKINQASYTATFSERFSATVSVEDAATRQLGIALYPYMGLPAAGRIYPDEIAFAGDDGYGGTKWPDAVGRLKTTGAWGSAQVTAAAHQVYAAYNDAAGSDGVTPSGGVGWALAGAFTADLPHGVMLVGTGAYARGAASYVHSSWYSLPVQGTLAYDAAYDPASGDLDLTTAYSLSFGTAFDVGPAQFAVQTGWSRFEDGTIARATGGASSADFSQIDVQAQIGFEPVKDLIIGFGTEYQYLDHDDAAIGDAQHMSTYLHVDRTF</sequence>
<dbReference type="GO" id="GO:0046930">
    <property type="term" value="C:pore complex"/>
    <property type="evidence" value="ECO:0007669"/>
    <property type="project" value="UniProtKB-KW"/>
</dbReference>
<dbReference type="GO" id="GO:0009279">
    <property type="term" value="C:cell outer membrane"/>
    <property type="evidence" value="ECO:0007669"/>
    <property type="project" value="UniProtKB-SubCell"/>
</dbReference>
<organism evidence="11 12">
    <name type="scientific">Amorphus orientalis</name>
    <dbReference type="NCBI Taxonomy" id="649198"/>
    <lineage>
        <taxon>Bacteria</taxon>
        <taxon>Pseudomonadati</taxon>
        <taxon>Pseudomonadota</taxon>
        <taxon>Alphaproteobacteria</taxon>
        <taxon>Hyphomicrobiales</taxon>
        <taxon>Amorphaceae</taxon>
        <taxon>Amorphus</taxon>
    </lineage>
</organism>
<comment type="caution">
    <text evidence="11">The sequence shown here is derived from an EMBL/GenBank/DDBJ whole genome shotgun (WGS) entry which is preliminary data.</text>
</comment>
<evidence type="ECO:0000256" key="7">
    <source>
        <dbReference type="ARBA" id="ARBA00023114"/>
    </source>
</evidence>
<keyword evidence="4 10" id="KW-0812">Transmembrane</keyword>
<protein>
    <recommendedName>
        <fullName evidence="10">Porin</fullName>
    </recommendedName>
</protein>
<evidence type="ECO:0000313" key="12">
    <source>
        <dbReference type="Proteomes" id="UP001229244"/>
    </source>
</evidence>
<comment type="similarity">
    <text evidence="1 10">Belongs to the alphaproteobacteria porin family.</text>
</comment>
<keyword evidence="7 10" id="KW-0626">Porin</keyword>
<dbReference type="EMBL" id="JAUSUL010000006">
    <property type="protein sequence ID" value="MDQ0317636.1"/>
    <property type="molecule type" value="Genomic_DNA"/>
</dbReference>
<dbReference type="GO" id="GO:0006811">
    <property type="term" value="P:monoatomic ion transport"/>
    <property type="evidence" value="ECO:0007669"/>
    <property type="project" value="UniProtKB-KW"/>
</dbReference>
<dbReference type="GO" id="GO:0015288">
    <property type="term" value="F:porin activity"/>
    <property type="evidence" value="ECO:0007669"/>
    <property type="project" value="UniProtKB-KW"/>
</dbReference>
<dbReference type="AlphaFoldDB" id="A0AAE4ATU4"/>
<keyword evidence="5" id="KW-0732">Signal</keyword>
<accession>A0AAE4ATU4</accession>
<keyword evidence="3 10" id="KW-1134">Transmembrane beta strand</keyword>
<dbReference type="RefSeq" id="WP_306887556.1">
    <property type="nucleotide sequence ID" value="NZ_JAUSUL010000006.1"/>
</dbReference>
<comment type="domain">
    <text evidence="10">Consists of 16-stranded beta-barrel sheets, with large surface-exposed loops, that form a transmembrane pore at the center of each barrel. The pore is partially ocluded by a peptide loop that folds into the pore lumen.</text>
</comment>
<dbReference type="InterPro" id="IPR003684">
    <property type="entry name" value="Porin_alphabac"/>
</dbReference>
<evidence type="ECO:0000313" key="11">
    <source>
        <dbReference type="EMBL" id="MDQ0317636.1"/>
    </source>
</evidence>